<sequence>MKHSARNPYDGWTPDLQVQALKRCTYAVFIATFGTGSLLLSTWFELSVALDIMLFFCMIVSFTVAGIVYASTGMMSSSEPYGLVRFSDEYCREIIFKGYRAVAWWLTALLLMGFILGDILVSSMGFEAMSISKTAGIYILLTALIWAGSVSRALSDNADEDTTEEARD</sequence>
<name>A0A432WE08_9GAMM</name>
<keyword evidence="3" id="KW-1185">Reference proteome</keyword>
<keyword evidence="1" id="KW-1133">Transmembrane helix</keyword>
<dbReference type="AlphaFoldDB" id="A0A432WE08"/>
<reference evidence="2 3" key="1">
    <citation type="journal article" date="2011" name="Front. Microbiol.">
        <title>Genomic signatures of strain selection and enhancement in Bacillus atrophaeus var. globigii, a historical biowarfare simulant.</title>
        <authorList>
            <person name="Gibbons H.S."/>
            <person name="Broomall S.M."/>
            <person name="McNew L.A."/>
            <person name="Daligault H."/>
            <person name="Chapman C."/>
            <person name="Bruce D."/>
            <person name="Karavis M."/>
            <person name="Krepps M."/>
            <person name="McGregor P.A."/>
            <person name="Hong C."/>
            <person name="Park K.H."/>
            <person name="Akmal A."/>
            <person name="Feldman A."/>
            <person name="Lin J.S."/>
            <person name="Chang W.E."/>
            <person name="Higgs B.W."/>
            <person name="Demirev P."/>
            <person name="Lindquist J."/>
            <person name="Liem A."/>
            <person name="Fochler E."/>
            <person name="Read T.D."/>
            <person name="Tapia R."/>
            <person name="Johnson S."/>
            <person name="Bishop-Lilly K.A."/>
            <person name="Detter C."/>
            <person name="Han C."/>
            <person name="Sozhamannan S."/>
            <person name="Rosenzweig C.N."/>
            <person name="Skowronski E.W."/>
        </authorList>
    </citation>
    <scope>NUCLEOTIDE SEQUENCE [LARGE SCALE GENOMIC DNA]</scope>
    <source>
        <strain evidence="2 3">Y4G10-17</strain>
    </source>
</reference>
<evidence type="ECO:0000313" key="2">
    <source>
        <dbReference type="EMBL" id="RUO31109.1"/>
    </source>
</evidence>
<feature type="transmembrane region" description="Helical" evidence="1">
    <location>
        <begin position="102"/>
        <end position="123"/>
    </location>
</feature>
<accession>A0A432WE08</accession>
<keyword evidence="1" id="KW-0812">Transmembrane</keyword>
<feature type="transmembrane region" description="Helical" evidence="1">
    <location>
        <begin position="20"/>
        <end position="40"/>
    </location>
</feature>
<gene>
    <name evidence="2" type="ORF">CWE14_11465</name>
</gene>
<dbReference type="Proteomes" id="UP000287823">
    <property type="component" value="Unassembled WGS sequence"/>
</dbReference>
<evidence type="ECO:0000256" key="1">
    <source>
        <dbReference type="SAM" id="Phobius"/>
    </source>
</evidence>
<feature type="transmembrane region" description="Helical" evidence="1">
    <location>
        <begin position="52"/>
        <end position="71"/>
    </location>
</feature>
<dbReference type="EMBL" id="PIPO01000005">
    <property type="protein sequence ID" value="RUO31109.1"/>
    <property type="molecule type" value="Genomic_DNA"/>
</dbReference>
<evidence type="ECO:0000313" key="3">
    <source>
        <dbReference type="Proteomes" id="UP000287823"/>
    </source>
</evidence>
<proteinExistence type="predicted"/>
<dbReference type="RefSeq" id="WP_126799491.1">
    <property type="nucleotide sequence ID" value="NZ_PIPO01000005.1"/>
</dbReference>
<keyword evidence="1" id="KW-0472">Membrane</keyword>
<feature type="transmembrane region" description="Helical" evidence="1">
    <location>
        <begin position="135"/>
        <end position="154"/>
    </location>
</feature>
<protein>
    <submittedName>
        <fullName evidence="2">Uncharacterized protein</fullName>
    </submittedName>
</protein>
<organism evidence="2 3">
    <name type="scientific">Aliidiomarina soli</name>
    <dbReference type="NCBI Taxonomy" id="1928574"/>
    <lineage>
        <taxon>Bacteria</taxon>
        <taxon>Pseudomonadati</taxon>
        <taxon>Pseudomonadota</taxon>
        <taxon>Gammaproteobacteria</taxon>
        <taxon>Alteromonadales</taxon>
        <taxon>Idiomarinaceae</taxon>
        <taxon>Aliidiomarina</taxon>
    </lineage>
</organism>
<comment type="caution">
    <text evidence="2">The sequence shown here is derived from an EMBL/GenBank/DDBJ whole genome shotgun (WGS) entry which is preliminary data.</text>
</comment>